<dbReference type="EMBL" id="JAHHZF010000009">
    <property type="protein sequence ID" value="MBT9291500.1"/>
    <property type="molecule type" value="Genomic_DNA"/>
</dbReference>
<keyword evidence="3" id="KW-0547">Nucleotide-binding</keyword>
<dbReference type="GO" id="GO:0016887">
    <property type="term" value="F:ATP hydrolysis activity"/>
    <property type="evidence" value="ECO:0007669"/>
    <property type="project" value="InterPro"/>
</dbReference>
<dbReference type="Gene3D" id="3.40.50.300">
    <property type="entry name" value="P-loop containing nucleotide triphosphate hydrolases"/>
    <property type="match status" value="1"/>
</dbReference>
<dbReference type="PROSITE" id="PS00211">
    <property type="entry name" value="ABC_TRANSPORTER_1"/>
    <property type="match status" value="1"/>
</dbReference>
<evidence type="ECO:0000256" key="4">
    <source>
        <dbReference type="ARBA" id="ARBA00022840"/>
    </source>
</evidence>
<keyword evidence="4 6" id="KW-0067">ATP-binding</keyword>
<evidence type="ECO:0000256" key="2">
    <source>
        <dbReference type="ARBA" id="ARBA00022448"/>
    </source>
</evidence>
<evidence type="ECO:0000313" key="6">
    <source>
        <dbReference type="EMBL" id="MBT9291500.1"/>
    </source>
</evidence>
<dbReference type="PANTHER" id="PTHR42788">
    <property type="entry name" value="TAURINE IMPORT ATP-BINDING PROTEIN-RELATED"/>
    <property type="match status" value="1"/>
</dbReference>
<gene>
    <name evidence="6" type="ORF">KL771_18685</name>
</gene>
<comment type="caution">
    <text evidence="6">The sequence shown here is derived from an EMBL/GenBank/DDBJ whole genome shotgun (WGS) entry which is preliminary data.</text>
</comment>
<keyword evidence="2" id="KW-0813">Transport</keyword>
<accession>A0A947GG47</accession>
<dbReference type="InterPro" id="IPR003439">
    <property type="entry name" value="ABC_transporter-like_ATP-bd"/>
</dbReference>
<dbReference type="RefSeq" id="WP_261970037.1">
    <property type="nucleotide sequence ID" value="NZ_JAHHZF010000009.1"/>
</dbReference>
<proteinExistence type="inferred from homology"/>
<dbReference type="InterPro" id="IPR017871">
    <property type="entry name" value="ABC_transporter-like_CS"/>
</dbReference>
<evidence type="ECO:0000313" key="7">
    <source>
        <dbReference type="Proteomes" id="UP000766595"/>
    </source>
</evidence>
<dbReference type="SMART" id="SM00382">
    <property type="entry name" value="AAA"/>
    <property type="match status" value="1"/>
</dbReference>
<evidence type="ECO:0000256" key="3">
    <source>
        <dbReference type="ARBA" id="ARBA00022741"/>
    </source>
</evidence>
<dbReference type="SUPFAM" id="SSF52540">
    <property type="entry name" value="P-loop containing nucleoside triphosphate hydrolases"/>
    <property type="match status" value="1"/>
</dbReference>
<dbReference type="GO" id="GO:0005524">
    <property type="term" value="F:ATP binding"/>
    <property type="evidence" value="ECO:0007669"/>
    <property type="project" value="UniProtKB-KW"/>
</dbReference>
<dbReference type="PROSITE" id="PS50893">
    <property type="entry name" value="ABC_TRANSPORTER_2"/>
    <property type="match status" value="1"/>
</dbReference>
<dbReference type="CDD" id="cd03293">
    <property type="entry name" value="ABC_NrtD_SsuB_transporters"/>
    <property type="match status" value="1"/>
</dbReference>
<sequence>MAEAQIVLKGVGKTFVRGLQRTTALAGVDIEIARGAFVAVVGPSGCGKSTLLRLVSGLVMPSEGSVRVAGEPVVGPRADTGIVFQKATLVDWRDILGNVLLQLEMRGIDSPEARERARTLLAAVGLGGFENRYPHELSGGMQQRAAIARGLVHQPGMLLMDEPFGALDALTREQMRLDLEALWLRERMTVFFITHSIDEAVLLADRVIVMSQRPGTVDHVFDVDLPRPRGLAARNDPRFAALTDAITRIFLSRGVLDEQRLAL</sequence>
<protein>
    <submittedName>
        <fullName evidence="6">ABC transporter ATP-binding protein</fullName>
    </submittedName>
</protein>
<name>A0A947GG47_9HYPH</name>
<feature type="domain" description="ABC transporter" evidence="5">
    <location>
        <begin position="6"/>
        <end position="237"/>
    </location>
</feature>
<dbReference type="InterPro" id="IPR027417">
    <property type="entry name" value="P-loop_NTPase"/>
</dbReference>
<dbReference type="PANTHER" id="PTHR42788:SF13">
    <property type="entry name" value="ALIPHATIC SULFONATES IMPORT ATP-BINDING PROTEIN SSUB"/>
    <property type="match status" value="1"/>
</dbReference>
<reference evidence="6 7" key="1">
    <citation type="submission" date="2021-06" db="EMBL/GenBank/DDBJ databases">
        <authorList>
            <person name="Grouzdev D.S."/>
            <person name="Koziaeva V."/>
        </authorList>
    </citation>
    <scope>NUCLEOTIDE SEQUENCE [LARGE SCALE GENOMIC DNA]</scope>
    <source>
        <strain evidence="6 7">22</strain>
    </source>
</reference>
<comment type="similarity">
    <text evidence="1">Belongs to the ABC transporter superfamily.</text>
</comment>
<dbReference type="Proteomes" id="UP000766595">
    <property type="component" value="Unassembled WGS sequence"/>
</dbReference>
<evidence type="ECO:0000256" key="1">
    <source>
        <dbReference type="ARBA" id="ARBA00005417"/>
    </source>
</evidence>
<keyword evidence="7" id="KW-1185">Reference proteome</keyword>
<dbReference type="InterPro" id="IPR050166">
    <property type="entry name" value="ABC_transporter_ATP-bind"/>
</dbReference>
<dbReference type="Pfam" id="PF00005">
    <property type="entry name" value="ABC_tran"/>
    <property type="match status" value="1"/>
</dbReference>
<dbReference type="InterPro" id="IPR003593">
    <property type="entry name" value="AAA+_ATPase"/>
</dbReference>
<organism evidence="6 7">
    <name type="scientific">Prosthecodimorpha staleyi</name>
    <dbReference type="NCBI Taxonomy" id="2840188"/>
    <lineage>
        <taxon>Bacteria</taxon>
        <taxon>Pseudomonadati</taxon>
        <taxon>Pseudomonadota</taxon>
        <taxon>Alphaproteobacteria</taxon>
        <taxon>Hyphomicrobiales</taxon>
        <taxon>Ancalomicrobiaceae</taxon>
        <taxon>Prosthecodimorpha</taxon>
    </lineage>
</organism>
<evidence type="ECO:0000259" key="5">
    <source>
        <dbReference type="PROSITE" id="PS50893"/>
    </source>
</evidence>
<dbReference type="AlphaFoldDB" id="A0A947GG47"/>